<dbReference type="PANTHER" id="PTHR43390">
    <property type="entry name" value="SIGNAL PEPTIDASE I"/>
    <property type="match status" value="1"/>
</dbReference>
<comment type="subcellular location">
    <subcellularLocation>
        <location evidence="1">Cell membrane</location>
        <topology evidence="1">Single-pass type II membrane protein</topology>
    </subcellularLocation>
    <subcellularLocation>
        <location evidence="3">Membrane</location>
        <topology evidence="3">Single-pass type II membrane protein</topology>
    </subcellularLocation>
</comment>
<dbReference type="GO" id="GO:0009003">
    <property type="term" value="F:signal peptidase activity"/>
    <property type="evidence" value="ECO:0007669"/>
    <property type="project" value="UniProtKB-EC"/>
</dbReference>
<dbReference type="EMBL" id="BMVC01000002">
    <property type="protein sequence ID" value="GHC84755.1"/>
    <property type="molecule type" value="Genomic_DNA"/>
</dbReference>
<dbReference type="InterPro" id="IPR036286">
    <property type="entry name" value="LexA/Signal_pep-like_sf"/>
</dbReference>
<evidence type="ECO:0000259" key="4">
    <source>
        <dbReference type="Pfam" id="PF10502"/>
    </source>
</evidence>
<organism evidence="5 6">
    <name type="scientific">Streptomyces finlayi</name>
    <dbReference type="NCBI Taxonomy" id="67296"/>
    <lineage>
        <taxon>Bacteria</taxon>
        <taxon>Bacillati</taxon>
        <taxon>Actinomycetota</taxon>
        <taxon>Actinomycetes</taxon>
        <taxon>Kitasatosporales</taxon>
        <taxon>Streptomycetaceae</taxon>
        <taxon>Streptomyces</taxon>
    </lineage>
</organism>
<reference evidence="5" key="1">
    <citation type="journal article" date="2014" name="Int. J. Syst. Evol. Microbiol.">
        <title>Complete genome sequence of Corynebacterium casei LMG S-19264T (=DSM 44701T), isolated from a smear-ripened cheese.</title>
        <authorList>
            <consortium name="US DOE Joint Genome Institute (JGI-PGF)"/>
            <person name="Walter F."/>
            <person name="Albersmeier A."/>
            <person name="Kalinowski J."/>
            <person name="Ruckert C."/>
        </authorList>
    </citation>
    <scope>NUCLEOTIDE SEQUENCE</scope>
    <source>
        <strain evidence="5">JCM 4637</strain>
    </source>
</reference>
<proteinExistence type="inferred from homology"/>
<reference evidence="5" key="2">
    <citation type="submission" date="2020-09" db="EMBL/GenBank/DDBJ databases">
        <authorList>
            <person name="Sun Q."/>
            <person name="Ohkuma M."/>
        </authorList>
    </citation>
    <scope>NUCLEOTIDE SEQUENCE</scope>
    <source>
        <strain evidence="5">JCM 4637</strain>
    </source>
</reference>
<dbReference type="GO" id="GO:0005886">
    <property type="term" value="C:plasma membrane"/>
    <property type="evidence" value="ECO:0007669"/>
    <property type="project" value="UniProtKB-SubCell"/>
</dbReference>
<keyword evidence="3" id="KW-0645">Protease</keyword>
<dbReference type="NCBIfam" id="TIGR02227">
    <property type="entry name" value="sigpep_I_bact"/>
    <property type="match status" value="1"/>
</dbReference>
<dbReference type="EC" id="3.4.21.89" evidence="3"/>
<dbReference type="SUPFAM" id="SSF51306">
    <property type="entry name" value="LexA/Signal peptidase"/>
    <property type="match status" value="1"/>
</dbReference>
<dbReference type="Proteomes" id="UP000638353">
    <property type="component" value="Unassembled WGS sequence"/>
</dbReference>
<dbReference type="CDD" id="cd06530">
    <property type="entry name" value="S26_SPase_I"/>
    <property type="match status" value="1"/>
</dbReference>
<comment type="similarity">
    <text evidence="2 3">Belongs to the peptidase S26 family.</text>
</comment>
<keyword evidence="3" id="KW-1133">Transmembrane helix</keyword>
<comment type="caution">
    <text evidence="3">Lacks conserved residue(s) required for the propagation of feature annotation.</text>
</comment>
<feature type="domain" description="Peptidase S26" evidence="4">
    <location>
        <begin position="20"/>
        <end position="171"/>
    </location>
</feature>
<gene>
    <name evidence="5" type="ORF">GCM10010334_14980</name>
</gene>
<dbReference type="AlphaFoldDB" id="A0A918WUF7"/>
<feature type="transmembrane region" description="Helical" evidence="3">
    <location>
        <begin position="12"/>
        <end position="33"/>
    </location>
</feature>
<accession>A0A918WUF7</accession>
<dbReference type="Pfam" id="PF10502">
    <property type="entry name" value="Peptidase_S26"/>
    <property type="match status" value="1"/>
</dbReference>
<sequence>MHVKKQGRGLRVAAWVLVPVGVVLAVGGFGWLFTQYQGNVMASSSMTPTYRQGDRIVVERIGADEVRRGDVVLVRVPERYRGGAVVQRVVGVGGDRVVCDGARITVNGEPVEEPYVKGGQVNAGAEPYDVRVPEGRLFLLGDNRGDSLDARFFLSDQSGSVAASGLVGRVQEGFGAVAVLGVVAVAGIVCALVGVGLGIGGYVAGRRGRWVAPVVPGV</sequence>
<keyword evidence="3" id="KW-0472">Membrane</keyword>
<keyword evidence="3" id="KW-0812">Transmembrane</keyword>
<keyword evidence="3" id="KW-0378">Hydrolase</keyword>
<comment type="catalytic activity">
    <reaction evidence="3">
        <text>Cleavage of hydrophobic, N-terminal signal or leader sequences from secreted and periplasmic proteins.</text>
        <dbReference type="EC" id="3.4.21.89"/>
    </reaction>
</comment>
<dbReference type="PRINTS" id="PR00727">
    <property type="entry name" value="LEADERPTASE"/>
</dbReference>
<name>A0A918WUF7_9ACTN</name>
<dbReference type="PANTHER" id="PTHR43390:SF1">
    <property type="entry name" value="CHLOROPLAST PROCESSING PEPTIDASE"/>
    <property type="match status" value="1"/>
</dbReference>
<dbReference type="InterPro" id="IPR019533">
    <property type="entry name" value="Peptidase_S26"/>
</dbReference>
<comment type="caution">
    <text evidence="5">The sequence shown here is derived from an EMBL/GenBank/DDBJ whole genome shotgun (WGS) entry which is preliminary data.</text>
</comment>
<dbReference type="GO" id="GO:0006465">
    <property type="term" value="P:signal peptide processing"/>
    <property type="evidence" value="ECO:0007669"/>
    <property type="project" value="InterPro"/>
</dbReference>
<evidence type="ECO:0000313" key="5">
    <source>
        <dbReference type="EMBL" id="GHC84755.1"/>
    </source>
</evidence>
<dbReference type="Gene3D" id="2.10.109.10">
    <property type="entry name" value="Umud Fragment, subunit A"/>
    <property type="match status" value="1"/>
</dbReference>
<evidence type="ECO:0000256" key="2">
    <source>
        <dbReference type="ARBA" id="ARBA00009370"/>
    </source>
</evidence>
<dbReference type="InterPro" id="IPR000223">
    <property type="entry name" value="Pept_S26A_signal_pept_1"/>
</dbReference>
<evidence type="ECO:0000313" key="6">
    <source>
        <dbReference type="Proteomes" id="UP000638353"/>
    </source>
</evidence>
<evidence type="ECO:0000256" key="1">
    <source>
        <dbReference type="ARBA" id="ARBA00004401"/>
    </source>
</evidence>
<feature type="transmembrane region" description="Helical" evidence="3">
    <location>
        <begin position="174"/>
        <end position="199"/>
    </location>
</feature>
<evidence type="ECO:0000256" key="3">
    <source>
        <dbReference type="RuleBase" id="RU362042"/>
    </source>
</evidence>
<protein>
    <recommendedName>
        <fullName evidence="3">Signal peptidase I</fullName>
        <ecNumber evidence="3">3.4.21.89</ecNumber>
    </recommendedName>
</protein>
<dbReference type="GO" id="GO:0004252">
    <property type="term" value="F:serine-type endopeptidase activity"/>
    <property type="evidence" value="ECO:0007669"/>
    <property type="project" value="InterPro"/>
</dbReference>